<dbReference type="SUPFAM" id="SSF51726">
    <property type="entry name" value="UROD/MetE-like"/>
    <property type="match status" value="1"/>
</dbReference>
<feature type="domain" description="Uroporphyrinogen decarboxylase (URO-D)" evidence="1">
    <location>
        <begin position="119"/>
        <end position="293"/>
    </location>
</feature>
<sequence length="326" mass="37398">MTPKQNFLETVRWGKPEYLCTDLNGLNLMLDPLTGTYDADMKDEWGCQWGYGNREYNPMPCILPDCDVVTDISQWKEQVTVPDVEAIDYSGVKAAADQTDREQLLVGMSCSCGLFERTHALMGFEASLMAMLTDREAYEELLDCILEFKMAYARKLYDATDFDLFYYHDDWGSKRSLFFSPETWDELIRPREKKLIDYVKSFSDEKEILFMHHSDTYLEPLIPGMIEIGIDIWQGAIPQNDIVGLQKRYKGQIAFHGGIDIAAIDFAEADEAAIRREVRRAVDTYGPNGGIIIGIPSIAAMFPKVEEVYLDELSSYSRQFSQRHYK</sequence>
<dbReference type="Proteomes" id="UP000515860">
    <property type="component" value="Chromosome"/>
</dbReference>
<dbReference type="Pfam" id="PF01208">
    <property type="entry name" value="URO-D"/>
    <property type="match status" value="1"/>
</dbReference>
<dbReference type="Gene3D" id="3.20.20.210">
    <property type="match status" value="1"/>
</dbReference>
<reference evidence="2 3" key="1">
    <citation type="submission" date="2020-08" db="EMBL/GenBank/DDBJ databases">
        <authorList>
            <person name="Liu C."/>
            <person name="Sun Q."/>
        </authorList>
    </citation>
    <scope>NUCLEOTIDE SEQUENCE [LARGE SCALE GENOMIC DNA]</scope>
    <source>
        <strain evidence="2 3">NSJ-29</strain>
    </source>
</reference>
<dbReference type="RefSeq" id="WP_249328977.1">
    <property type="nucleotide sequence ID" value="NZ_CP060635.1"/>
</dbReference>
<keyword evidence="3" id="KW-1185">Reference proteome</keyword>
<gene>
    <name evidence="2" type="ORF">H9Q79_00580</name>
</gene>
<protein>
    <recommendedName>
        <fullName evidence="1">Uroporphyrinogen decarboxylase (URO-D) domain-containing protein</fullName>
    </recommendedName>
</protein>
<evidence type="ECO:0000259" key="1">
    <source>
        <dbReference type="Pfam" id="PF01208"/>
    </source>
</evidence>
<dbReference type="EMBL" id="CP060635">
    <property type="protein sequence ID" value="QNM08849.1"/>
    <property type="molecule type" value="Genomic_DNA"/>
</dbReference>
<evidence type="ECO:0000313" key="2">
    <source>
        <dbReference type="EMBL" id="QNM08849.1"/>
    </source>
</evidence>
<dbReference type="InterPro" id="IPR038071">
    <property type="entry name" value="UROD/MetE-like_sf"/>
</dbReference>
<proteinExistence type="predicted"/>
<dbReference type="AlphaFoldDB" id="A0A7G9GDG7"/>
<organism evidence="2 3">
    <name type="scientific">Wansuia hejianensis</name>
    <dbReference type="NCBI Taxonomy" id="2763667"/>
    <lineage>
        <taxon>Bacteria</taxon>
        <taxon>Bacillati</taxon>
        <taxon>Bacillota</taxon>
        <taxon>Clostridia</taxon>
        <taxon>Lachnospirales</taxon>
        <taxon>Lachnospiraceae</taxon>
        <taxon>Wansuia</taxon>
    </lineage>
</organism>
<accession>A0A7G9GDG7</accession>
<evidence type="ECO:0000313" key="3">
    <source>
        <dbReference type="Proteomes" id="UP000515860"/>
    </source>
</evidence>
<dbReference type="GO" id="GO:0006779">
    <property type="term" value="P:porphyrin-containing compound biosynthetic process"/>
    <property type="evidence" value="ECO:0007669"/>
    <property type="project" value="InterPro"/>
</dbReference>
<dbReference type="InterPro" id="IPR000257">
    <property type="entry name" value="Uroporphyrinogen_deCOase"/>
</dbReference>
<name>A0A7G9GDG7_9FIRM</name>
<dbReference type="KEGG" id="whj:H9Q79_00580"/>
<dbReference type="GO" id="GO:0004853">
    <property type="term" value="F:uroporphyrinogen decarboxylase activity"/>
    <property type="evidence" value="ECO:0007669"/>
    <property type="project" value="InterPro"/>
</dbReference>